<proteinExistence type="predicted"/>
<sequence>MIDDSLSAEIKAHILASFKDTEVIKAFTEHILSEVLGPAIKKELAKRDEKIEVLQKQLDEKVSEVDGLKMQIDEIEQYSRKYCINIKGVPETQREDPIEIVMNIANGIGVTLQASDIDVAHRIGRSERTARGVKTRDLCVKFRSYQKRQEMWQSRKALRSKPQAGRRMTRAKGANQGEQVPEVFMYENLTRHRQKVMYVARELKRANKLWAVWSDGGVMKVKKTQTSSTVIIKTEADVQKIAEENTAQPPAVSARAGSADARHREEAGGAAGAGAEAAGGAAAPAPGGTCGK</sequence>
<keyword evidence="4" id="KW-1185">Reference proteome</keyword>
<reference evidence="3 4" key="1">
    <citation type="submission" date="2019-07" db="EMBL/GenBank/DDBJ databases">
        <title>Draft genome assembly of a fouling barnacle, Amphibalanus amphitrite (Darwin, 1854): The first reference genome for Thecostraca.</title>
        <authorList>
            <person name="Kim W."/>
        </authorList>
    </citation>
    <scope>NUCLEOTIDE SEQUENCE [LARGE SCALE GENOMIC DNA]</scope>
    <source>
        <strain evidence="3">SNU_AA5</strain>
        <tissue evidence="3">Soma without cirri and trophi</tissue>
    </source>
</reference>
<dbReference type="OrthoDB" id="10066957at2759"/>
<evidence type="ECO:0000313" key="4">
    <source>
        <dbReference type="Proteomes" id="UP000440578"/>
    </source>
</evidence>
<comment type="caution">
    <text evidence="3">The sequence shown here is derived from an EMBL/GenBank/DDBJ whole genome shotgun (WGS) entry which is preliminary data.</text>
</comment>
<evidence type="ECO:0000256" key="1">
    <source>
        <dbReference type="SAM" id="Coils"/>
    </source>
</evidence>
<keyword evidence="1" id="KW-0175">Coiled coil</keyword>
<gene>
    <name evidence="3" type="ORF">FJT64_015908</name>
</gene>
<evidence type="ECO:0000313" key="3">
    <source>
        <dbReference type="EMBL" id="KAF0313576.1"/>
    </source>
</evidence>
<name>A0A6A4X1K7_AMPAM</name>
<organism evidence="3 4">
    <name type="scientific">Amphibalanus amphitrite</name>
    <name type="common">Striped barnacle</name>
    <name type="synonym">Balanus amphitrite</name>
    <dbReference type="NCBI Taxonomy" id="1232801"/>
    <lineage>
        <taxon>Eukaryota</taxon>
        <taxon>Metazoa</taxon>
        <taxon>Ecdysozoa</taxon>
        <taxon>Arthropoda</taxon>
        <taxon>Crustacea</taxon>
        <taxon>Multicrustacea</taxon>
        <taxon>Cirripedia</taxon>
        <taxon>Thoracica</taxon>
        <taxon>Thoracicalcarea</taxon>
        <taxon>Balanomorpha</taxon>
        <taxon>Balanoidea</taxon>
        <taxon>Balanidae</taxon>
        <taxon>Amphibalaninae</taxon>
        <taxon>Amphibalanus</taxon>
    </lineage>
</organism>
<dbReference type="Gene3D" id="3.30.70.1820">
    <property type="entry name" value="L1 transposable element, RRM domain"/>
    <property type="match status" value="1"/>
</dbReference>
<feature type="compositionally biased region" description="Low complexity" evidence="2">
    <location>
        <begin position="273"/>
        <end position="292"/>
    </location>
</feature>
<dbReference type="EMBL" id="VIIS01000080">
    <property type="protein sequence ID" value="KAF0313576.1"/>
    <property type="molecule type" value="Genomic_DNA"/>
</dbReference>
<dbReference type="AlphaFoldDB" id="A0A6A4X1K7"/>
<feature type="region of interest" description="Disordered" evidence="2">
    <location>
        <begin position="242"/>
        <end position="292"/>
    </location>
</feature>
<accession>A0A6A4X1K7</accession>
<dbReference type="Gene3D" id="1.20.5.170">
    <property type="match status" value="1"/>
</dbReference>
<dbReference type="Proteomes" id="UP000440578">
    <property type="component" value="Unassembled WGS sequence"/>
</dbReference>
<protein>
    <submittedName>
        <fullName evidence="3">Uncharacterized protein</fullName>
    </submittedName>
</protein>
<feature type="coiled-coil region" evidence="1">
    <location>
        <begin position="44"/>
        <end position="71"/>
    </location>
</feature>
<evidence type="ECO:0000256" key="2">
    <source>
        <dbReference type="SAM" id="MobiDB-lite"/>
    </source>
</evidence>
<feature type="region of interest" description="Disordered" evidence="2">
    <location>
        <begin position="157"/>
        <end position="176"/>
    </location>
</feature>